<dbReference type="InterPro" id="IPR020472">
    <property type="entry name" value="WD40_PAC1"/>
</dbReference>
<dbReference type="OrthoDB" id="270624at2759"/>
<sequence>MISSLVWVRKGSAARQPRRFNITDEAELERVQKLTSLEFGDAQSQLEEAKKEALLMGQQQGEDGDEVADGEEEVNESHWVDTKNQDQSMDEDGDTTPAPPTHEADDLAKYNLDTYDEEESKGMAMGAFSNIRGLQFYKSNDEDPYITLKDDAEDENEEREALEVLPTDNLVISAKTEDEVSMIEAYVYANAEADETEASGSASLYVHHDLLLPSFPLCLEWVGQCGSSAPSSAKTGNYLAVSTMEPEVEVWDMDVIDALVPDVVLGDRAASKDWEKQAKKKGTGKKKKRIAATRPISPLHHTDAVLSISWNTFAPNLLVTSSADTTIKLWDLNTAPAEHGGLNAIRSFEVHQDKVQSVAWNTSGTAVPEAVESDSNPRSVLASGGYDGFVKVWDVRTPDKVTSIKVSGEVEKLKWNPWKAGQLLVALDTGLVQAYNVFDPSKATSPIWTLSAHQTACTSLDVSVQIQGCLLTAGLDRTVKLWNIEEDSSTLPSKNKRAITLVTSRDLEAGKIFTASFSPDEPLTIAAGGSGGEVKVWDALAAKGVAGVFGARIREWAKRTGEKERAIREGEDRLVEVEPDEDDDDEDDEQEEGGAVAGMDTPVAAMEE</sequence>
<dbReference type="PROSITE" id="PS50082">
    <property type="entry name" value="WD_REPEATS_2"/>
    <property type="match status" value="3"/>
</dbReference>
<dbReference type="Pfam" id="PF00400">
    <property type="entry name" value="WD40"/>
    <property type="match status" value="4"/>
</dbReference>
<dbReference type="EMBL" id="KZ819327">
    <property type="protein sequence ID" value="PWN20803.1"/>
    <property type="molecule type" value="Genomic_DNA"/>
</dbReference>
<dbReference type="Gene3D" id="2.130.10.10">
    <property type="entry name" value="YVTN repeat-like/Quinoprotein amine dehydrogenase"/>
    <property type="match status" value="1"/>
</dbReference>
<dbReference type="InterPro" id="IPR015943">
    <property type="entry name" value="WD40/YVTN_repeat-like_dom_sf"/>
</dbReference>
<evidence type="ECO:0000256" key="3">
    <source>
        <dbReference type="ARBA" id="ARBA00022737"/>
    </source>
</evidence>
<feature type="repeat" description="WD" evidence="4">
    <location>
        <begin position="298"/>
        <end position="340"/>
    </location>
</feature>
<dbReference type="PANTHER" id="PTHR14091">
    <property type="entry name" value="PERIODIC TRYPTOPHAN PROTEIN 1"/>
    <property type="match status" value="1"/>
</dbReference>
<evidence type="ECO:0000256" key="4">
    <source>
        <dbReference type="PROSITE-ProRule" id="PRU00221"/>
    </source>
</evidence>
<accession>A0A316U8V1</accession>
<protein>
    <submittedName>
        <fullName evidence="6">WD40 repeat-like protein</fullName>
    </submittedName>
</protein>
<evidence type="ECO:0000256" key="1">
    <source>
        <dbReference type="ARBA" id="ARBA00022553"/>
    </source>
</evidence>
<feature type="repeat" description="WD" evidence="4">
    <location>
        <begin position="450"/>
        <end position="492"/>
    </location>
</feature>
<proteinExistence type="predicted"/>
<feature type="compositionally biased region" description="Basic and acidic residues" evidence="5">
    <location>
        <begin position="560"/>
        <end position="576"/>
    </location>
</feature>
<dbReference type="PRINTS" id="PR00320">
    <property type="entry name" value="GPROTEINBRPT"/>
</dbReference>
<dbReference type="InterPro" id="IPR036322">
    <property type="entry name" value="WD40_repeat_dom_sf"/>
</dbReference>
<dbReference type="GeneID" id="37014295"/>
<organism evidence="6 7">
    <name type="scientific">Pseudomicrostroma glucosiphilum</name>
    <dbReference type="NCBI Taxonomy" id="1684307"/>
    <lineage>
        <taxon>Eukaryota</taxon>
        <taxon>Fungi</taxon>
        <taxon>Dikarya</taxon>
        <taxon>Basidiomycota</taxon>
        <taxon>Ustilaginomycotina</taxon>
        <taxon>Exobasidiomycetes</taxon>
        <taxon>Microstromatales</taxon>
        <taxon>Microstromatales incertae sedis</taxon>
        <taxon>Pseudomicrostroma</taxon>
    </lineage>
</organism>
<dbReference type="InterPro" id="IPR001680">
    <property type="entry name" value="WD40_rpt"/>
</dbReference>
<dbReference type="STRING" id="1684307.A0A316U8V1"/>
<feature type="compositionally biased region" description="Basic and acidic residues" evidence="5">
    <location>
        <begin position="75"/>
        <end position="84"/>
    </location>
</feature>
<keyword evidence="3" id="KW-0677">Repeat</keyword>
<dbReference type="Proteomes" id="UP000245942">
    <property type="component" value="Unassembled WGS sequence"/>
</dbReference>
<feature type="region of interest" description="Disordered" evidence="5">
    <location>
        <begin position="560"/>
        <end position="608"/>
    </location>
</feature>
<dbReference type="GO" id="GO:0006364">
    <property type="term" value="P:rRNA processing"/>
    <property type="evidence" value="ECO:0007669"/>
    <property type="project" value="InterPro"/>
</dbReference>
<dbReference type="PANTHER" id="PTHR14091:SF0">
    <property type="entry name" value="PERIODIC TRYPTOPHAN PROTEIN 1 HOMOLOG"/>
    <property type="match status" value="1"/>
</dbReference>
<evidence type="ECO:0000313" key="6">
    <source>
        <dbReference type="EMBL" id="PWN20803.1"/>
    </source>
</evidence>
<feature type="compositionally biased region" description="Acidic residues" evidence="5">
    <location>
        <begin position="62"/>
        <end position="74"/>
    </location>
</feature>
<feature type="compositionally biased region" description="Acidic residues" evidence="5">
    <location>
        <begin position="577"/>
        <end position="592"/>
    </location>
</feature>
<keyword evidence="2 4" id="KW-0853">WD repeat</keyword>
<dbReference type="PROSITE" id="PS50294">
    <property type="entry name" value="WD_REPEATS_REGION"/>
    <property type="match status" value="1"/>
</dbReference>
<gene>
    <name evidence="6" type="ORF">BCV69DRAFT_283020</name>
</gene>
<dbReference type="GO" id="GO:0005634">
    <property type="term" value="C:nucleus"/>
    <property type="evidence" value="ECO:0007669"/>
    <property type="project" value="TreeGrafter"/>
</dbReference>
<evidence type="ECO:0000256" key="2">
    <source>
        <dbReference type="ARBA" id="ARBA00022574"/>
    </source>
</evidence>
<dbReference type="InterPro" id="IPR019775">
    <property type="entry name" value="WD40_repeat_CS"/>
</dbReference>
<evidence type="ECO:0000256" key="5">
    <source>
        <dbReference type="SAM" id="MobiDB-lite"/>
    </source>
</evidence>
<feature type="region of interest" description="Disordered" evidence="5">
    <location>
        <begin position="48"/>
        <end position="108"/>
    </location>
</feature>
<evidence type="ECO:0000313" key="7">
    <source>
        <dbReference type="Proteomes" id="UP000245942"/>
    </source>
</evidence>
<dbReference type="SUPFAM" id="SSF50978">
    <property type="entry name" value="WD40 repeat-like"/>
    <property type="match status" value="1"/>
</dbReference>
<feature type="repeat" description="WD" evidence="4">
    <location>
        <begin position="381"/>
        <end position="403"/>
    </location>
</feature>
<dbReference type="RefSeq" id="XP_025347963.1">
    <property type="nucleotide sequence ID" value="XM_025492561.1"/>
</dbReference>
<dbReference type="SMART" id="SM00320">
    <property type="entry name" value="WD40"/>
    <property type="match status" value="5"/>
</dbReference>
<dbReference type="PROSITE" id="PS00678">
    <property type="entry name" value="WD_REPEATS_1"/>
    <property type="match status" value="3"/>
</dbReference>
<dbReference type="AlphaFoldDB" id="A0A316U8V1"/>
<keyword evidence="1" id="KW-0597">Phosphoprotein</keyword>
<dbReference type="InterPro" id="IPR044285">
    <property type="entry name" value="PWP1"/>
</dbReference>
<reference evidence="6 7" key="1">
    <citation type="journal article" date="2018" name="Mol. Biol. Evol.">
        <title>Broad Genomic Sampling Reveals a Smut Pathogenic Ancestry of the Fungal Clade Ustilaginomycotina.</title>
        <authorList>
            <person name="Kijpornyongpan T."/>
            <person name="Mondo S.J."/>
            <person name="Barry K."/>
            <person name="Sandor L."/>
            <person name="Lee J."/>
            <person name="Lipzen A."/>
            <person name="Pangilinan J."/>
            <person name="LaButti K."/>
            <person name="Hainaut M."/>
            <person name="Henrissat B."/>
            <person name="Grigoriev I.V."/>
            <person name="Spatafora J.W."/>
            <person name="Aime M.C."/>
        </authorList>
    </citation>
    <scope>NUCLEOTIDE SEQUENCE [LARGE SCALE GENOMIC DNA]</scope>
    <source>
        <strain evidence="6 7">MCA 4718</strain>
    </source>
</reference>
<name>A0A316U8V1_9BASI</name>
<keyword evidence="7" id="KW-1185">Reference proteome</keyword>